<dbReference type="SMART" id="SM00034">
    <property type="entry name" value="CLECT"/>
    <property type="match status" value="1"/>
</dbReference>
<name>A0ABD0WBV9_UMBPY</name>
<accession>A0ABD0WBV9</accession>
<evidence type="ECO:0000256" key="1">
    <source>
        <dbReference type="ARBA" id="ARBA00022734"/>
    </source>
</evidence>
<dbReference type="InterPro" id="IPR050111">
    <property type="entry name" value="C-type_lectin/snaclec_domain"/>
</dbReference>
<organism evidence="4 5">
    <name type="scientific">Umbra pygmaea</name>
    <name type="common">Eastern mudminnow</name>
    <dbReference type="NCBI Taxonomy" id="75934"/>
    <lineage>
        <taxon>Eukaryota</taxon>
        <taxon>Metazoa</taxon>
        <taxon>Chordata</taxon>
        <taxon>Craniata</taxon>
        <taxon>Vertebrata</taxon>
        <taxon>Euteleostomi</taxon>
        <taxon>Actinopterygii</taxon>
        <taxon>Neopterygii</taxon>
        <taxon>Teleostei</taxon>
        <taxon>Protacanthopterygii</taxon>
        <taxon>Esociformes</taxon>
        <taxon>Umbridae</taxon>
        <taxon>Umbra</taxon>
    </lineage>
</organism>
<evidence type="ECO:0000313" key="5">
    <source>
        <dbReference type="Proteomes" id="UP001557470"/>
    </source>
</evidence>
<dbReference type="AlphaFoldDB" id="A0ABD0WBV9"/>
<dbReference type="CDD" id="cd03590">
    <property type="entry name" value="CLECT_DC-SIGN_like"/>
    <property type="match status" value="1"/>
</dbReference>
<reference evidence="4 5" key="1">
    <citation type="submission" date="2024-06" db="EMBL/GenBank/DDBJ databases">
        <authorList>
            <person name="Pan Q."/>
            <person name="Wen M."/>
            <person name="Jouanno E."/>
            <person name="Zahm M."/>
            <person name="Klopp C."/>
            <person name="Cabau C."/>
            <person name="Louis A."/>
            <person name="Berthelot C."/>
            <person name="Parey E."/>
            <person name="Roest Crollius H."/>
            <person name="Montfort J."/>
            <person name="Robinson-Rechavi M."/>
            <person name="Bouchez O."/>
            <person name="Lampietro C."/>
            <person name="Lopez Roques C."/>
            <person name="Donnadieu C."/>
            <person name="Postlethwait J."/>
            <person name="Bobe J."/>
            <person name="Verreycken H."/>
            <person name="Guiguen Y."/>
        </authorList>
    </citation>
    <scope>NUCLEOTIDE SEQUENCE [LARGE SCALE GENOMIC DNA]</scope>
    <source>
        <strain evidence="4">Up_M1</strain>
        <tissue evidence="4">Testis</tissue>
    </source>
</reference>
<feature type="domain" description="C-type lectin" evidence="3">
    <location>
        <begin position="176"/>
        <end position="311"/>
    </location>
</feature>
<keyword evidence="5" id="KW-1185">Reference proteome</keyword>
<dbReference type="InterPro" id="IPR001304">
    <property type="entry name" value="C-type_lectin-like"/>
</dbReference>
<proteinExistence type="predicted"/>
<dbReference type="PROSITE" id="PS50041">
    <property type="entry name" value="C_TYPE_LECTIN_2"/>
    <property type="match status" value="1"/>
</dbReference>
<dbReference type="InterPro" id="IPR016186">
    <property type="entry name" value="C-type_lectin-like/link_sf"/>
</dbReference>
<dbReference type="InterPro" id="IPR033989">
    <property type="entry name" value="CD209-like_CTLD"/>
</dbReference>
<feature type="transmembrane region" description="Helical" evidence="2">
    <location>
        <begin position="53"/>
        <end position="75"/>
    </location>
</feature>
<protein>
    <recommendedName>
        <fullName evidence="3">C-type lectin domain-containing protein</fullName>
    </recommendedName>
</protein>
<keyword evidence="2" id="KW-0472">Membrane</keyword>
<dbReference type="Pfam" id="PF00059">
    <property type="entry name" value="Lectin_C"/>
    <property type="match status" value="1"/>
</dbReference>
<keyword evidence="2" id="KW-0812">Transmembrane</keyword>
<sequence length="316" mass="36190">MENSKIYSKRVSRGTYNELMCRDDLSTDGNPFYHKQERKQVLMLMGSDGLRSVAMGLGMLSALLLVVDIGLAIHYSRVNENLLSLYQNFTQTSNELEHLRNAHSSLIKTKEKILTDLMTELQKVNQTNGQIHVAKQIGLQFEKVLGNLQDQKLNLQSRIAELGDSCGHCLPGWEHLNSTCYYFTMSEAIPLSSWKRSRENCIKQGADLAVIDSQEKQDFVTKAIQDLRYSPRSWHLTGFWIGLTDDHEEGNWKWLNRTKLIQGYWAPGEPNDSRNEDCAAIYSKNHPSDTWDPMANWNDAPCSFPLKWICEMKAVQ</sequence>
<dbReference type="GO" id="GO:0030246">
    <property type="term" value="F:carbohydrate binding"/>
    <property type="evidence" value="ECO:0007669"/>
    <property type="project" value="UniProtKB-KW"/>
</dbReference>
<evidence type="ECO:0000313" key="4">
    <source>
        <dbReference type="EMBL" id="KAL0969114.1"/>
    </source>
</evidence>
<gene>
    <name evidence="4" type="ORF">UPYG_G00222770</name>
</gene>
<dbReference type="EMBL" id="JAGEUA010000007">
    <property type="protein sequence ID" value="KAL0969114.1"/>
    <property type="molecule type" value="Genomic_DNA"/>
</dbReference>
<keyword evidence="2" id="KW-1133">Transmembrane helix</keyword>
<dbReference type="Gene3D" id="3.10.100.10">
    <property type="entry name" value="Mannose-Binding Protein A, subunit A"/>
    <property type="match status" value="1"/>
</dbReference>
<dbReference type="InterPro" id="IPR016187">
    <property type="entry name" value="CTDL_fold"/>
</dbReference>
<evidence type="ECO:0000259" key="3">
    <source>
        <dbReference type="PROSITE" id="PS50041"/>
    </source>
</evidence>
<keyword evidence="1" id="KW-0430">Lectin</keyword>
<dbReference type="SUPFAM" id="SSF56436">
    <property type="entry name" value="C-type lectin-like"/>
    <property type="match status" value="1"/>
</dbReference>
<dbReference type="PANTHER" id="PTHR22803">
    <property type="entry name" value="MANNOSE, PHOSPHOLIPASE, LECTIN RECEPTOR RELATED"/>
    <property type="match status" value="1"/>
</dbReference>
<comment type="caution">
    <text evidence="4">The sequence shown here is derived from an EMBL/GenBank/DDBJ whole genome shotgun (WGS) entry which is preliminary data.</text>
</comment>
<evidence type="ECO:0000256" key="2">
    <source>
        <dbReference type="SAM" id="Phobius"/>
    </source>
</evidence>
<dbReference type="Proteomes" id="UP001557470">
    <property type="component" value="Unassembled WGS sequence"/>
</dbReference>